<proteinExistence type="predicted"/>
<evidence type="ECO:0000313" key="1">
    <source>
        <dbReference type="EMBL" id="KAG5649578.1"/>
    </source>
</evidence>
<protein>
    <submittedName>
        <fullName evidence="1">Uncharacterized protein</fullName>
    </submittedName>
</protein>
<reference evidence="1" key="1">
    <citation type="submission" date="2021-02" db="EMBL/GenBank/DDBJ databases">
        <authorList>
            <person name="Nieuwenhuis M."/>
            <person name="Van De Peppel L.J.J."/>
        </authorList>
    </citation>
    <scope>NUCLEOTIDE SEQUENCE</scope>
    <source>
        <strain evidence="1">D49</strain>
    </source>
</reference>
<dbReference type="EMBL" id="JABCKI010000861">
    <property type="protein sequence ID" value="KAG5649578.1"/>
    <property type="molecule type" value="Genomic_DNA"/>
</dbReference>
<organism evidence="1 2">
    <name type="scientific">Sphagnurus paluster</name>
    <dbReference type="NCBI Taxonomy" id="117069"/>
    <lineage>
        <taxon>Eukaryota</taxon>
        <taxon>Fungi</taxon>
        <taxon>Dikarya</taxon>
        <taxon>Basidiomycota</taxon>
        <taxon>Agaricomycotina</taxon>
        <taxon>Agaricomycetes</taxon>
        <taxon>Agaricomycetidae</taxon>
        <taxon>Agaricales</taxon>
        <taxon>Tricholomatineae</taxon>
        <taxon>Lyophyllaceae</taxon>
        <taxon>Sphagnurus</taxon>
    </lineage>
</organism>
<gene>
    <name evidence="1" type="ORF">H0H81_003024</name>
</gene>
<reference evidence="1" key="2">
    <citation type="submission" date="2021-10" db="EMBL/GenBank/DDBJ databases">
        <title>Phylogenomics reveals ancestral predisposition of the termite-cultivated fungus Termitomyces towards a domesticated lifestyle.</title>
        <authorList>
            <person name="Auxier B."/>
            <person name="Grum-Grzhimaylo A."/>
            <person name="Cardenas M.E."/>
            <person name="Lodge J.D."/>
            <person name="Laessoe T."/>
            <person name="Pedersen O."/>
            <person name="Smith M.E."/>
            <person name="Kuyper T.W."/>
            <person name="Franco-Molano E.A."/>
            <person name="Baroni T.J."/>
            <person name="Aanen D.K."/>
        </authorList>
    </citation>
    <scope>NUCLEOTIDE SEQUENCE</scope>
    <source>
        <strain evidence="1">D49</strain>
    </source>
</reference>
<comment type="caution">
    <text evidence="1">The sequence shown here is derived from an EMBL/GenBank/DDBJ whole genome shotgun (WGS) entry which is preliminary data.</text>
</comment>
<keyword evidence="2" id="KW-1185">Reference proteome</keyword>
<name>A0A9P7GJC5_9AGAR</name>
<dbReference type="Proteomes" id="UP000717328">
    <property type="component" value="Unassembled WGS sequence"/>
</dbReference>
<accession>A0A9P7GJC5</accession>
<dbReference type="AlphaFoldDB" id="A0A9P7GJC5"/>
<sequence>MKQLEGIGVITKEERKKASGQSSNYQEAVTVPLTHDYDEDAIGNDDKLLKEIDIELSGRAVNELQSIVCAVRVSPQHQKAWKSNVGVYIQMDQPKTTLQQTVLMLILNVKTWWSSTHQMLHKFYKLIF</sequence>
<evidence type="ECO:0000313" key="2">
    <source>
        <dbReference type="Proteomes" id="UP000717328"/>
    </source>
</evidence>
<dbReference type="OrthoDB" id="3259198at2759"/>